<evidence type="ECO:0000256" key="1">
    <source>
        <dbReference type="SAM" id="Phobius"/>
    </source>
</evidence>
<organism evidence="2 3">
    <name type="scientific">Aureobasidium pullulans EXF-150</name>
    <dbReference type="NCBI Taxonomy" id="1043002"/>
    <lineage>
        <taxon>Eukaryota</taxon>
        <taxon>Fungi</taxon>
        <taxon>Dikarya</taxon>
        <taxon>Ascomycota</taxon>
        <taxon>Pezizomycotina</taxon>
        <taxon>Dothideomycetes</taxon>
        <taxon>Dothideomycetidae</taxon>
        <taxon>Dothideales</taxon>
        <taxon>Saccotheciaceae</taxon>
        <taxon>Aureobasidium</taxon>
    </lineage>
</organism>
<sequence length="422" mass="46790">MLKAEASTHVFEPQSLGRSINSTLISICKVLIFLNYFFSPFDHWIVGDRSWRPILDLLPEKLDLPTWIQIPCFIILVLAPSVLFSVATVLTTPRDKFAWSSYLLQALVIGPIFLVFLAVVAVMVRSGIETTAPDIESKSDQTSSSSTDSPLTLLTATVIRVVLAGLTNAVLQRLSSAPPESVQSNPLLFQAGLVAMLSFCKSYHAQRRLINLFQRLGLPVLSFPPPLTTRSLLSSLTIFGNEEQTSLITPVRGAVSYILVNLYPHLFGRPMLLFSRSQGFDVELRDPRDVFSSLPAKRGYRIGGDWALWGILCIAELTIGVALKLVFPWTWMPLQQLKGTAAWFKNAADVARIVFDISTAMLRASWACDLSAMKNVASTTYQDHKYGAFFVGFNIITIAFAVFVGLCLEWFNGYLAKRSAQL</sequence>
<gene>
    <name evidence="2" type="ORF">M438DRAFT_340027</name>
</gene>
<keyword evidence="1" id="KW-1133">Transmembrane helix</keyword>
<feature type="transmembrane region" description="Helical" evidence="1">
    <location>
        <begin position="151"/>
        <end position="171"/>
    </location>
</feature>
<reference evidence="2 3" key="1">
    <citation type="journal article" date="2014" name="BMC Genomics">
        <title>Genome sequencing of four Aureobasidium pullulans varieties: biotechnological potential, stress tolerance, and description of new species.</title>
        <authorList>
            <person name="Gostin Ar C."/>
            <person name="Ohm R.A."/>
            <person name="Kogej T."/>
            <person name="Sonjak S."/>
            <person name="Turk M."/>
            <person name="Zajc J."/>
            <person name="Zalar P."/>
            <person name="Grube M."/>
            <person name="Sun H."/>
            <person name="Han J."/>
            <person name="Sharma A."/>
            <person name="Chiniquy J."/>
            <person name="Ngan C.Y."/>
            <person name="Lipzen A."/>
            <person name="Barry K."/>
            <person name="Grigoriev I.V."/>
            <person name="Gunde-Cimerman N."/>
        </authorList>
    </citation>
    <scope>NUCLEOTIDE SEQUENCE [LARGE SCALE GENOMIC DNA]</scope>
    <source>
        <strain evidence="2 3">EXF-150</strain>
    </source>
</reference>
<protein>
    <submittedName>
        <fullName evidence="2">Uncharacterized protein</fullName>
    </submittedName>
</protein>
<dbReference type="EMBL" id="KL585009">
    <property type="protein sequence ID" value="KEQ79104.1"/>
    <property type="molecule type" value="Genomic_DNA"/>
</dbReference>
<feature type="transmembrane region" description="Helical" evidence="1">
    <location>
        <begin position="386"/>
        <end position="411"/>
    </location>
</feature>
<evidence type="ECO:0000313" key="3">
    <source>
        <dbReference type="Proteomes" id="UP000030706"/>
    </source>
</evidence>
<dbReference type="RefSeq" id="XP_029755291.1">
    <property type="nucleotide sequence ID" value="XM_029904278.1"/>
</dbReference>
<keyword evidence="1" id="KW-0812">Transmembrane</keyword>
<accession>A0A074X5U9</accession>
<dbReference type="Proteomes" id="UP000030706">
    <property type="component" value="Unassembled WGS sequence"/>
</dbReference>
<feature type="transmembrane region" description="Helical" evidence="1">
    <location>
        <begin position="67"/>
        <end position="90"/>
    </location>
</feature>
<feature type="transmembrane region" description="Helical" evidence="1">
    <location>
        <begin position="20"/>
        <end position="38"/>
    </location>
</feature>
<evidence type="ECO:0000313" key="2">
    <source>
        <dbReference type="EMBL" id="KEQ79104.1"/>
    </source>
</evidence>
<name>A0A074X5U9_AURPU</name>
<dbReference type="AlphaFoldDB" id="A0A074X5U9"/>
<dbReference type="HOGENOM" id="CLU_650498_0_0_1"/>
<keyword evidence="1" id="KW-0472">Membrane</keyword>
<proteinExistence type="predicted"/>
<dbReference type="GeneID" id="40746584"/>
<feature type="transmembrane region" description="Helical" evidence="1">
    <location>
        <begin position="306"/>
        <end position="327"/>
    </location>
</feature>
<feature type="transmembrane region" description="Helical" evidence="1">
    <location>
        <begin position="102"/>
        <end position="124"/>
    </location>
</feature>
<keyword evidence="3" id="KW-1185">Reference proteome</keyword>